<comment type="caution">
    <text evidence="1">The sequence shown here is derived from an EMBL/GenBank/DDBJ whole genome shotgun (WGS) entry which is preliminary data.</text>
</comment>
<name>A0A8J2STQ3_9STRA</name>
<gene>
    <name evidence="1" type="ORF">PECAL_3P26770</name>
</gene>
<protein>
    <submittedName>
        <fullName evidence="1">Uncharacterized protein</fullName>
    </submittedName>
</protein>
<evidence type="ECO:0000313" key="1">
    <source>
        <dbReference type="EMBL" id="CAH0372664.1"/>
    </source>
</evidence>
<proteinExistence type="predicted"/>
<keyword evidence="2" id="KW-1185">Reference proteome</keyword>
<sequence length="220" mass="22086">MERASLHEALAPCGTLATVAPRTGPDGRAETFAAALERVAAAAAAVGARVGSWDVEVAFHLLPDSAAFREVYAVRLEKGGGTTFCGRTGAAAGARVVACGATTAAAVVGAAGVDAPRAAAVFSGSVFACGDFCARVGLLYRNGAARSLVVAVRFAPLSRGGGAAERNFLEACLGLDPAGIRIHAPLASAEVGGGGDDDRPHIRSVLCLVRCFRAVCYGAS</sequence>
<organism evidence="1 2">
    <name type="scientific">Pelagomonas calceolata</name>
    <dbReference type="NCBI Taxonomy" id="35677"/>
    <lineage>
        <taxon>Eukaryota</taxon>
        <taxon>Sar</taxon>
        <taxon>Stramenopiles</taxon>
        <taxon>Ochrophyta</taxon>
        <taxon>Pelagophyceae</taxon>
        <taxon>Pelagomonadales</taxon>
        <taxon>Pelagomonadaceae</taxon>
        <taxon>Pelagomonas</taxon>
    </lineage>
</organism>
<accession>A0A8J2STQ3</accession>
<dbReference type="Proteomes" id="UP000789595">
    <property type="component" value="Unassembled WGS sequence"/>
</dbReference>
<reference evidence="1" key="1">
    <citation type="submission" date="2021-11" db="EMBL/GenBank/DDBJ databases">
        <authorList>
            <consortium name="Genoscope - CEA"/>
            <person name="William W."/>
        </authorList>
    </citation>
    <scope>NUCLEOTIDE SEQUENCE</scope>
</reference>
<dbReference type="AlphaFoldDB" id="A0A8J2STQ3"/>
<dbReference type="EMBL" id="CAKKNE010000003">
    <property type="protein sequence ID" value="CAH0372664.1"/>
    <property type="molecule type" value="Genomic_DNA"/>
</dbReference>
<evidence type="ECO:0000313" key="2">
    <source>
        <dbReference type="Proteomes" id="UP000789595"/>
    </source>
</evidence>